<name>A0A1E1X2R8_9ACAR</name>
<feature type="non-terminal residue" evidence="1">
    <location>
        <position position="1"/>
    </location>
</feature>
<dbReference type="PANTHER" id="PTHR33332">
    <property type="entry name" value="REVERSE TRANSCRIPTASE DOMAIN-CONTAINING PROTEIN"/>
    <property type="match status" value="1"/>
</dbReference>
<protein>
    <submittedName>
        <fullName evidence="1">Putative tick transposon</fullName>
    </submittedName>
</protein>
<sequence>ILAGTLYNTPTSSIRLFADDCVIYRQITTPTDILALQSDLAELTKWRSSWKIEIHVRKTKHIRFSSTAETSLNNYSLSNNAVDTVSCIKYLGVFFSRNLAWDAHILINKAFKKIGLLKCRLPLANAKTRHSVYITVIRSSLEYASIIWHPYHATLTNALEAVQNKAAKFILSSYSRHQSVSALKNALNLQLLATRRKFARLSFFHTLYHGAQTLSRNHIFPAPHWSARLDHAHKVRLIFARTLKYQNSSLVLAINEWNALPSSIVSHTASSSFQTALLTFLNTENAPYSA</sequence>
<organism evidence="1">
    <name type="scientific">Amblyomma aureolatum</name>
    <dbReference type="NCBI Taxonomy" id="187763"/>
    <lineage>
        <taxon>Eukaryota</taxon>
        <taxon>Metazoa</taxon>
        <taxon>Ecdysozoa</taxon>
        <taxon>Arthropoda</taxon>
        <taxon>Chelicerata</taxon>
        <taxon>Arachnida</taxon>
        <taxon>Acari</taxon>
        <taxon>Parasitiformes</taxon>
        <taxon>Ixodida</taxon>
        <taxon>Ixodoidea</taxon>
        <taxon>Ixodidae</taxon>
        <taxon>Amblyomminae</taxon>
        <taxon>Amblyomma</taxon>
    </lineage>
</organism>
<dbReference type="EMBL" id="GFAC01005666">
    <property type="protein sequence ID" value="JAT93522.1"/>
    <property type="molecule type" value="mRNA"/>
</dbReference>
<dbReference type="AlphaFoldDB" id="A0A1E1X2R8"/>
<reference evidence="1" key="1">
    <citation type="journal article" date="2017" name="Front. Cell. Infect. Microbiol.">
        <title>The Distinct Transcriptional Response of the Midgut of Amblyomma sculptum and Amblyomma aureolatum Ticks to Rickettsia rickettsii Correlates to Their Differences in Susceptibility to Infection.</title>
        <authorList>
            <person name="Martins L.A."/>
            <person name="Galletti M.F.B.M."/>
            <person name="Ribeiro J.M."/>
            <person name="Fujita A."/>
            <person name="Costa F.B."/>
            <person name="Labruna M.B."/>
            <person name="Daffre S."/>
            <person name="Fogaca A.C."/>
        </authorList>
    </citation>
    <scope>NUCLEOTIDE SEQUENCE</scope>
</reference>
<proteinExistence type="evidence at transcript level"/>
<evidence type="ECO:0000313" key="1">
    <source>
        <dbReference type="EMBL" id="JAT93522.1"/>
    </source>
</evidence>
<accession>A0A1E1X2R8</accession>